<proteinExistence type="predicted"/>
<evidence type="ECO:0000313" key="2">
    <source>
        <dbReference type="EMBL" id="CUM91488.1"/>
    </source>
</evidence>
<keyword evidence="1" id="KW-0472">Membrane</keyword>
<dbReference type="Proteomes" id="UP000095597">
    <property type="component" value="Unassembled WGS sequence"/>
</dbReference>
<dbReference type="EMBL" id="CYXO01000005">
    <property type="protein sequence ID" value="CUM91488.1"/>
    <property type="molecule type" value="Genomic_DNA"/>
</dbReference>
<evidence type="ECO:0000313" key="4">
    <source>
        <dbReference type="Proteomes" id="UP000095597"/>
    </source>
</evidence>
<reference evidence="2 4" key="1">
    <citation type="submission" date="2015-09" db="EMBL/GenBank/DDBJ databases">
        <authorList>
            <consortium name="Pathogen Informatics"/>
        </authorList>
    </citation>
    <scope>NUCLEOTIDE SEQUENCE [LARGE SCALE GENOMIC DNA]</scope>
    <source>
        <strain evidence="2 4">2789STDY5834961</strain>
    </source>
</reference>
<feature type="transmembrane region" description="Helical" evidence="1">
    <location>
        <begin position="43"/>
        <end position="61"/>
    </location>
</feature>
<name>A0A173SQP5_9FIRM</name>
<evidence type="ECO:0000256" key="1">
    <source>
        <dbReference type="SAM" id="Phobius"/>
    </source>
</evidence>
<sequence length="278" mass="30469">MSNNLLPSQPICYSVLERVSLSVSQLLRRFSDDRQKGSVTAEAAVAVPVFFLAVVTMLYLLEMMAVHTAVRSGLQYAGKKAAKESCVTQMLMPSRIENDLVYAVGEERLGRSIVRGGSSGIDCSRSKMSARTGIGKLTTEYQVVIPVPLFGIAPVKCSEKMKIKAWSGYEREGWMDTGNDTVYVTETGLVYHKDYHCSHLDLSIRMTHLELVEGLRNENGGKYYPCEHCVKGNGGNIYITNSGDRYHSSLSCSGLKRTIYAIPISEAAGKGACSRCGQ</sequence>
<evidence type="ECO:0000313" key="3">
    <source>
        <dbReference type="EMBL" id="MZK17467.1"/>
    </source>
</evidence>
<dbReference type="OrthoDB" id="1766790at2"/>
<keyword evidence="1" id="KW-1133">Transmembrane helix</keyword>
<accession>A0A173SQP5</accession>
<protein>
    <submittedName>
        <fullName evidence="3">Pilus assembly protein</fullName>
    </submittedName>
</protein>
<dbReference type="AlphaFoldDB" id="A0A173SQP5"/>
<keyword evidence="1" id="KW-0812">Transmembrane</keyword>
<organism evidence="2 4">
    <name type="scientific">Dorea longicatena</name>
    <dbReference type="NCBI Taxonomy" id="88431"/>
    <lineage>
        <taxon>Bacteria</taxon>
        <taxon>Bacillati</taxon>
        <taxon>Bacillota</taxon>
        <taxon>Clostridia</taxon>
        <taxon>Lachnospirales</taxon>
        <taxon>Lachnospiraceae</taxon>
        <taxon>Dorea</taxon>
    </lineage>
</organism>
<reference evidence="3 5" key="2">
    <citation type="journal article" date="2019" name="Nat. Med.">
        <title>A library of human gut bacterial isolates paired with longitudinal multiomics data enables mechanistic microbiome research.</title>
        <authorList>
            <person name="Poyet M."/>
            <person name="Groussin M."/>
            <person name="Gibbons S.M."/>
            <person name="Avila-Pacheco J."/>
            <person name="Jiang X."/>
            <person name="Kearney S.M."/>
            <person name="Perrotta A.R."/>
            <person name="Berdy B."/>
            <person name="Zhao S."/>
            <person name="Lieberman T.D."/>
            <person name="Swanson P.K."/>
            <person name="Smith M."/>
            <person name="Roesemann S."/>
            <person name="Alexander J.E."/>
            <person name="Rich S.A."/>
            <person name="Livny J."/>
            <person name="Vlamakis H."/>
            <person name="Clish C."/>
            <person name="Bullock K."/>
            <person name="Deik A."/>
            <person name="Scott J."/>
            <person name="Pierce K.A."/>
            <person name="Xavier R.J."/>
            <person name="Alm E.J."/>
        </authorList>
    </citation>
    <scope>NUCLEOTIDE SEQUENCE [LARGE SCALE GENOMIC DNA]</scope>
    <source>
        <strain evidence="3 5">BIOML-A7</strain>
    </source>
</reference>
<dbReference type="Proteomes" id="UP000446719">
    <property type="component" value="Unassembled WGS sequence"/>
</dbReference>
<dbReference type="EMBL" id="WWSB01000004">
    <property type="protein sequence ID" value="MZK17467.1"/>
    <property type="molecule type" value="Genomic_DNA"/>
</dbReference>
<gene>
    <name evidence="2" type="ORF">ERS852573_01110</name>
    <name evidence="3" type="ORF">GT565_04935</name>
</gene>
<dbReference type="RefSeq" id="WP_022416430.1">
    <property type="nucleotide sequence ID" value="NZ_CYXO01000005.1"/>
</dbReference>
<evidence type="ECO:0000313" key="5">
    <source>
        <dbReference type="Proteomes" id="UP000446719"/>
    </source>
</evidence>